<dbReference type="EMBL" id="BSPP01000003">
    <property type="protein sequence ID" value="GLS85599.1"/>
    <property type="molecule type" value="Genomic_DNA"/>
</dbReference>
<keyword evidence="2" id="KW-1185">Reference proteome</keyword>
<reference evidence="1 2" key="1">
    <citation type="journal article" date="2014" name="Int. J. Syst. Evol. Microbiol.">
        <title>Complete genome sequence of Corynebacterium casei LMG S-19264T (=DSM 44701T), isolated from a smear-ripened cheese.</title>
        <authorList>
            <consortium name="US DOE Joint Genome Institute (JGI-PGF)"/>
            <person name="Walter F."/>
            <person name="Albersmeier A."/>
            <person name="Kalinowski J."/>
            <person name="Ruckert C."/>
        </authorList>
    </citation>
    <scope>NUCLEOTIDE SEQUENCE [LARGE SCALE GENOMIC DNA]</scope>
    <source>
        <strain evidence="1 2">NBRC 111766</strain>
    </source>
</reference>
<dbReference type="RefSeq" id="WP_284323826.1">
    <property type="nucleotide sequence ID" value="NZ_BSPP01000003.1"/>
</dbReference>
<evidence type="ECO:0000313" key="1">
    <source>
        <dbReference type="EMBL" id="GLS85599.1"/>
    </source>
</evidence>
<comment type="caution">
    <text evidence="1">The sequence shown here is derived from an EMBL/GenBank/DDBJ whole genome shotgun (WGS) entry which is preliminary data.</text>
</comment>
<proteinExistence type="predicted"/>
<sequence length="314" mass="35183">MPPRHTLISSVKDEGPFLLEWVAHHLVLGFERIFIASNDCSDGSDRLLAALDGAGYIGHVPNKLKPGDIPQHAGYEKIRRLHDIDGSDWLMMLDADEFLNVHVGDHRVGDLTERAAPDVDVIALNGMFFTSQPVPRWQPGLVCPQFTQRIATHHKANAALKTLTRNPARFRSIHNHSMVGFKENTPLQVLWGDGTRSKTDPSLPLWRQLRNGEVKAVSHRLAHYNHYGLKAPDSFALRRSRGRGAVPETNAETARHTEAYFAERNQPAGEDHSIARYSAEVQALIAEMLQHQKISRRQRRCEQAYAALLQGLGA</sequence>
<dbReference type="Pfam" id="PF13704">
    <property type="entry name" value="Glyco_tranf_2_4"/>
    <property type="match status" value="1"/>
</dbReference>
<organism evidence="1 2">
    <name type="scientific">Cypionkella aquatica</name>
    <dbReference type="NCBI Taxonomy" id="1756042"/>
    <lineage>
        <taxon>Bacteria</taxon>
        <taxon>Pseudomonadati</taxon>
        <taxon>Pseudomonadota</taxon>
        <taxon>Alphaproteobacteria</taxon>
        <taxon>Rhodobacterales</taxon>
        <taxon>Paracoccaceae</taxon>
        <taxon>Cypionkella</taxon>
    </lineage>
</organism>
<dbReference type="AlphaFoldDB" id="A0AA37U0J0"/>
<name>A0AA37U0J0_9RHOB</name>
<evidence type="ECO:0000313" key="2">
    <source>
        <dbReference type="Proteomes" id="UP001157355"/>
    </source>
</evidence>
<gene>
    <name evidence="1" type="ORF">GCM10010873_05720</name>
</gene>
<protein>
    <recommendedName>
        <fullName evidence="3">Glycosyl transferase family 2</fullName>
    </recommendedName>
</protein>
<accession>A0AA37U0J0</accession>
<evidence type="ECO:0008006" key="3">
    <source>
        <dbReference type="Google" id="ProtNLM"/>
    </source>
</evidence>
<dbReference type="Proteomes" id="UP001157355">
    <property type="component" value="Unassembled WGS sequence"/>
</dbReference>